<evidence type="ECO:0000256" key="18">
    <source>
        <dbReference type="SAM" id="MobiDB-lite"/>
    </source>
</evidence>
<dbReference type="STRING" id="568069.A0A1J1HPC3"/>
<organism evidence="20 21">
    <name type="scientific">Clunio marinus</name>
    <dbReference type="NCBI Taxonomy" id="568069"/>
    <lineage>
        <taxon>Eukaryota</taxon>
        <taxon>Metazoa</taxon>
        <taxon>Ecdysozoa</taxon>
        <taxon>Arthropoda</taxon>
        <taxon>Hexapoda</taxon>
        <taxon>Insecta</taxon>
        <taxon>Pterygota</taxon>
        <taxon>Neoptera</taxon>
        <taxon>Endopterygota</taxon>
        <taxon>Diptera</taxon>
        <taxon>Nematocera</taxon>
        <taxon>Chironomoidea</taxon>
        <taxon>Chironomidae</taxon>
        <taxon>Clunio</taxon>
    </lineage>
</organism>
<dbReference type="GO" id="GO:0031965">
    <property type="term" value="C:nuclear membrane"/>
    <property type="evidence" value="ECO:0007669"/>
    <property type="project" value="UniProtKB-SubCell"/>
</dbReference>
<dbReference type="GO" id="GO:0006405">
    <property type="term" value="P:RNA export from nucleus"/>
    <property type="evidence" value="ECO:0007669"/>
    <property type="project" value="TreeGrafter"/>
</dbReference>
<evidence type="ECO:0000256" key="8">
    <source>
        <dbReference type="ARBA" id="ARBA00022737"/>
    </source>
</evidence>
<evidence type="ECO:0000256" key="2">
    <source>
        <dbReference type="ARBA" id="ARBA00004620"/>
    </source>
</evidence>
<evidence type="ECO:0000256" key="10">
    <source>
        <dbReference type="ARBA" id="ARBA00022813"/>
    </source>
</evidence>
<keyword evidence="16" id="KW-0472">Membrane</keyword>
<evidence type="ECO:0000256" key="1">
    <source>
        <dbReference type="ARBA" id="ARBA00004567"/>
    </source>
</evidence>
<dbReference type="SUPFAM" id="SSF82215">
    <property type="entry name" value="C-terminal autoproteolytic domain of nucleoporin nup98"/>
    <property type="match status" value="1"/>
</dbReference>
<dbReference type="Pfam" id="PF04096">
    <property type="entry name" value="Nucleoporin2"/>
    <property type="match status" value="1"/>
</dbReference>
<dbReference type="PANTHER" id="PTHR23198">
    <property type="entry name" value="NUCLEOPORIN"/>
    <property type="match status" value="1"/>
</dbReference>
<evidence type="ECO:0000256" key="7">
    <source>
        <dbReference type="ARBA" id="ARBA00022670"/>
    </source>
</evidence>
<keyword evidence="10" id="KW-0068">Autocatalytic cleavage</keyword>
<dbReference type="GO" id="GO:0008236">
    <property type="term" value="F:serine-type peptidase activity"/>
    <property type="evidence" value="ECO:0007669"/>
    <property type="project" value="UniProtKB-KW"/>
</dbReference>
<comment type="subcellular location">
    <subcellularLocation>
        <location evidence="2">Nucleus membrane</location>
        <topology evidence="2">Peripheral membrane protein</topology>
        <orientation evidence="2">Nucleoplasmic side</orientation>
    </subcellularLocation>
    <subcellularLocation>
        <location evidence="1">Nucleus</location>
        <location evidence="1">Nuclear pore complex</location>
    </subcellularLocation>
    <subcellularLocation>
        <location evidence="3">Nucleus</location>
        <location evidence="3">Nucleoplasm</location>
    </subcellularLocation>
</comment>
<dbReference type="GO" id="GO:0051028">
    <property type="term" value="P:mRNA transport"/>
    <property type="evidence" value="ECO:0007669"/>
    <property type="project" value="UniProtKB-KW"/>
</dbReference>
<keyword evidence="17" id="KW-0539">Nucleus</keyword>
<feature type="region of interest" description="Disordered" evidence="18">
    <location>
        <begin position="954"/>
        <end position="1009"/>
    </location>
</feature>
<feature type="domain" description="Peptidase S59" evidence="19">
    <location>
        <begin position="807"/>
        <end position="949"/>
    </location>
</feature>
<dbReference type="FunFam" id="1.10.10.2360:FF:000001">
    <property type="entry name" value="Nuclear pore complex protein Nup98-Nup96"/>
    <property type="match status" value="1"/>
</dbReference>
<dbReference type="Pfam" id="PF13634">
    <property type="entry name" value="Nucleoporin_FG"/>
    <property type="match status" value="3"/>
</dbReference>
<dbReference type="Gene3D" id="3.30.1610.10">
    <property type="entry name" value="Peptidase S59, nucleoporin"/>
    <property type="match status" value="1"/>
</dbReference>
<evidence type="ECO:0000256" key="6">
    <source>
        <dbReference type="ARBA" id="ARBA00022448"/>
    </source>
</evidence>
<feature type="region of interest" description="Disordered" evidence="18">
    <location>
        <begin position="747"/>
        <end position="766"/>
    </location>
</feature>
<dbReference type="EMBL" id="CVRI01000015">
    <property type="protein sequence ID" value="CRK89895.1"/>
    <property type="molecule type" value="Genomic_DNA"/>
</dbReference>
<feature type="region of interest" description="Disordered" evidence="18">
    <location>
        <begin position="1"/>
        <end position="179"/>
    </location>
</feature>
<keyword evidence="7" id="KW-0645">Protease</keyword>
<evidence type="ECO:0000313" key="21">
    <source>
        <dbReference type="Proteomes" id="UP000183832"/>
    </source>
</evidence>
<dbReference type="GO" id="GO:0005654">
    <property type="term" value="C:nucleoplasm"/>
    <property type="evidence" value="ECO:0007669"/>
    <property type="project" value="UniProtKB-SubCell"/>
</dbReference>
<keyword evidence="15" id="KW-0906">Nuclear pore complex</keyword>
<dbReference type="GO" id="GO:0008139">
    <property type="term" value="F:nuclear localization sequence binding"/>
    <property type="evidence" value="ECO:0007669"/>
    <property type="project" value="TreeGrafter"/>
</dbReference>
<evidence type="ECO:0000259" key="19">
    <source>
        <dbReference type="PROSITE" id="PS51434"/>
    </source>
</evidence>
<protein>
    <recommendedName>
        <fullName evidence="5">Nuclear pore complex protein Nup98-Nup96</fullName>
    </recommendedName>
</protein>
<dbReference type="InterPro" id="IPR025574">
    <property type="entry name" value="Nucleoporin_FG_rpt"/>
</dbReference>
<dbReference type="OrthoDB" id="3797628at2759"/>
<keyword evidence="9" id="KW-0378">Hydrolase</keyword>
<keyword evidence="8" id="KW-0677">Repeat</keyword>
<dbReference type="InterPro" id="IPR037665">
    <property type="entry name" value="Nucleoporin_S59-like"/>
</dbReference>
<feature type="compositionally biased region" description="Polar residues" evidence="18">
    <location>
        <begin position="160"/>
        <end position="175"/>
    </location>
</feature>
<keyword evidence="11" id="KW-0509">mRNA transport</keyword>
<evidence type="ECO:0000256" key="9">
    <source>
        <dbReference type="ARBA" id="ARBA00022801"/>
    </source>
</evidence>
<dbReference type="InterPro" id="IPR036903">
    <property type="entry name" value="Nup98_auto-Pept-S59_dom_sf"/>
</dbReference>
<feature type="compositionally biased region" description="Polar residues" evidence="18">
    <location>
        <begin position="126"/>
        <end position="152"/>
    </location>
</feature>
<evidence type="ECO:0000256" key="14">
    <source>
        <dbReference type="ARBA" id="ARBA00023010"/>
    </source>
</evidence>
<keyword evidence="12" id="KW-0720">Serine protease</keyword>
<dbReference type="Gene3D" id="1.10.10.2360">
    <property type="match status" value="1"/>
</dbReference>
<accession>A0A1J1HPC3</accession>
<evidence type="ECO:0000256" key="3">
    <source>
        <dbReference type="ARBA" id="ARBA00004642"/>
    </source>
</evidence>
<dbReference type="GO" id="GO:0017056">
    <property type="term" value="F:structural constituent of nuclear pore"/>
    <property type="evidence" value="ECO:0007669"/>
    <property type="project" value="InterPro"/>
</dbReference>
<dbReference type="Pfam" id="PF21240">
    <property type="entry name" value="Nup98_GLEBS"/>
    <property type="match status" value="1"/>
</dbReference>
<comment type="similarity">
    <text evidence="4">Belongs to the nucleoporin GLFG family.</text>
</comment>
<keyword evidence="13" id="KW-0653">Protein transport</keyword>
<dbReference type="Proteomes" id="UP000183832">
    <property type="component" value="Unassembled WGS sequence"/>
</dbReference>
<evidence type="ECO:0000256" key="4">
    <source>
        <dbReference type="ARBA" id="ARBA00008926"/>
    </source>
</evidence>
<evidence type="ECO:0000313" key="20">
    <source>
        <dbReference type="EMBL" id="CRK89895.1"/>
    </source>
</evidence>
<keyword evidence="6" id="KW-0813">Transport</keyword>
<keyword evidence="21" id="KW-1185">Reference proteome</keyword>
<feature type="compositionally biased region" description="Basic and acidic residues" evidence="18">
    <location>
        <begin position="679"/>
        <end position="689"/>
    </location>
</feature>
<evidence type="ECO:0000256" key="15">
    <source>
        <dbReference type="ARBA" id="ARBA00023132"/>
    </source>
</evidence>
<feature type="region of interest" description="Disordered" evidence="18">
    <location>
        <begin position="679"/>
        <end position="712"/>
    </location>
</feature>
<dbReference type="GO" id="GO:0044614">
    <property type="term" value="C:nuclear pore cytoplasmic filaments"/>
    <property type="evidence" value="ECO:0007669"/>
    <property type="project" value="TreeGrafter"/>
</dbReference>
<sequence length="1842" mass="202996">MFGGSKNTFGQPSTPAFSSFNSPQQNTGFGQSAFAKPGGAFGTFGQQQTSVFGATPQPGGSSLFGATSTPQQQGFGTFGQPQQQQTSIFGNTSTTGTTSLFGSQATPAFGAAKPPGFGFGQPQQPSTSLFSTNPAQPQQTSLFGQTGTTNTAGGLFGSAGATSFGQPAGNQQSGTAVAKFQAPQETDTLMKGSQASYVQTKQQCITFMKEYAEKSLEELRIEDYAANRKGPQAGAGLFGNTQTGGVFGSTLQQQQPTSLFGTQQNTQQTPGLFGSTGAAITGGSTFGQPSSTFGQQNAGGLFGKPLTTPATTSAFTAFGANTSTFGAAKPFGQATATPGTGLFGQSQTPAFGSTTTNTFGAAAPAFGQTQPTQGTSLFGANPTSQTAPAFGLGATSTPSTGFGFGQSNTNTTTGLFGSQKPTFNTGTSAFGAAQPSTSTTGFTGFGQTTGSSLFNQQNPATGFGGFGQPQATAAPTVSFGQNTGGSLFGPTNQTTGGLFGGSSTAATGGLFGGTSTGGFGVATSGMSFGQQQPNLFGGQQQIQQQQIGQEIHQKILALASNPYGENELFKGLKPVIGLSEDSLKPTNPAAQKALLEASNNYRISPNAGAKLKVKPISGVVTKKSLFDGLEEYDQSLDESFTLKVNPKRLIIKPRESPNNISRITTVDDSSTTFIKVRDDPKAIQEKENDAPESFRNQIPFSQPADDDQDTDRRVSWLRTAPSQGIRPRPKLRETFGDTTFTQMHSIRNSSKGKEDQENSQIIEQSSPNSISMLNETFRSNEDAQSEADISIITGPSDPHPTGIILRRAGYYTIPSLDELVEYLDTEGRCVVSDFTIGRRGYGNVYFDHEMDVSGLNLDEICHFRNKEIILYQDDDNKPPIGEGLNRKAQVTLDQIWPHDKNTHEPIKDPERLEALGYEAKLRRICDKRGTRFIEYRPETGSCVFKVEHFSKYTLSDSDEDDGGESEPRVDPKKAKLIPPQQLPPGAAASLKNGKKPEVGKENLTGSEGMSRIRQQEASFFLGQHVGQRSFQQYFQPEDEMVDLTHEGPTSPSAALAKEMRADPHKLQLMKASFFVEDDYDTRSVMSDMTEGRESPDQMVPTVFGHKPSSFANRLLMSSARIIEDDAMIGEKVHEKSSTESSLTTRKHQDLVPLQVPKPIGPKSAPLIVRPRVMLFDIVDMMLPMNDSILNEIKERKSNTIPFFHGRKFKISWSCGNKFTVLGTQRQQQQHRQDSLFDGRSYGDTSKSIVTIRQIKSTGEDFHKSIVGHLKIRLKHDKRMEVDDSDCPRLEAGGGTDALLEHHKYAQKIARDNQECQFNATVWSLMHALWGFIDDMDPWEHAVVMLRRDLLSSWIESVVTDNDLLKSNVDYLDRLMNYMMCHKVNEACDLALSNSDINLSILMAQSSGGPAIRQLIQHQLESWRENKSNEFIDERRLRIMMMIGGVSAMEGPKMSPINIFSQIDWLKSLALQLWYISSPISSVTDALYAYEQNFQHLEYEVAPPTPSYVNQLMNSSHDFKYYDIRFHLMKLFSQRSHPLETLLHPANYTMDLMDFRLSFLLLQVLDTLGYHHLSDSCRLKIYSSLAEQLETNGMWEWSIWIMLHVNDKNHRENAIQQLLYRHIRIDGESNEDKNYSEKEEFVVKTLQVPEKWVSYSKAVRAGAMGNHHVELKYLLKAKQSSRAHEVMMRHIAPDLVINDQMDYLKSLLKQFEDCHDIQNWKTQGEVLLHFIELNEKFKTLNENMEDVDEDLFLEQISSKLSDLCSIIRFFPCPTSKHRLCQCDISKQLAYIIRNFYANSSAYGSQACALMRTALERLPLPQEFAQQELKHVLRTFMMEKLTIN</sequence>
<dbReference type="GO" id="GO:0034398">
    <property type="term" value="P:telomere tethering at nuclear periphery"/>
    <property type="evidence" value="ECO:0007669"/>
    <property type="project" value="TreeGrafter"/>
</dbReference>
<dbReference type="GO" id="GO:0003723">
    <property type="term" value="F:RNA binding"/>
    <property type="evidence" value="ECO:0007669"/>
    <property type="project" value="TreeGrafter"/>
</dbReference>
<dbReference type="PROSITE" id="PS51434">
    <property type="entry name" value="NUP_C"/>
    <property type="match status" value="1"/>
</dbReference>
<dbReference type="PANTHER" id="PTHR23198:SF6">
    <property type="entry name" value="NUCLEAR PORE COMPLEX PROTEIN NUP98-NUP96"/>
    <property type="match status" value="1"/>
</dbReference>
<name>A0A1J1HPC3_9DIPT</name>
<feature type="compositionally biased region" description="Low complexity" evidence="18">
    <location>
        <begin position="69"/>
        <end position="125"/>
    </location>
</feature>
<dbReference type="Pfam" id="PF12110">
    <property type="entry name" value="Nup96"/>
    <property type="match status" value="1"/>
</dbReference>
<dbReference type="GO" id="GO:0006606">
    <property type="term" value="P:protein import into nucleus"/>
    <property type="evidence" value="ECO:0007669"/>
    <property type="project" value="TreeGrafter"/>
</dbReference>
<reference evidence="20 21" key="1">
    <citation type="submission" date="2015-04" db="EMBL/GenBank/DDBJ databases">
        <authorList>
            <person name="Syromyatnikov M.Y."/>
            <person name="Popov V.N."/>
        </authorList>
    </citation>
    <scope>NUCLEOTIDE SEQUENCE [LARGE SCALE GENOMIC DNA]</scope>
</reference>
<dbReference type="Gene3D" id="1.25.40.690">
    <property type="match status" value="1"/>
</dbReference>
<dbReference type="GO" id="GO:0000973">
    <property type="term" value="P:post-transcriptional tethering of RNA polymerase II gene DNA at nuclear periphery"/>
    <property type="evidence" value="ECO:0007669"/>
    <property type="project" value="TreeGrafter"/>
</dbReference>
<keyword evidence="14" id="KW-0811">Translocation</keyword>
<dbReference type="FunFam" id="3.30.1610.10:FF:000001">
    <property type="entry name" value="Nuclear pore complex protein Nup98-Nup96"/>
    <property type="match status" value="1"/>
</dbReference>
<evidence type="ECO:0000256" key="13">
    <source>
        <dbReference type="ARBA" id="ARBA00022927"/>
    </source>
</evidence>
<evidence type="ECO:0000256" key="17">
    <source>
        <dbReference type="ARBA" id="ARBA00023242"/>
    </source>
</evidence>
<evidence type="ECO:0000256" key="12">
    <source>
        <dbReference type="ARBA" id="ARBA00022825"/>
    </source>
</evidence>
<evidence type="ECO:0000256" key="11">
    <source>
        <dbReference type="ARBA" id="ARBA00022816"/>
    </source>
</evidence>
<feature type="compositionally biased region" description="Polar residues" evidence="18">
    <location>
        <begin position="58"/>
        <end position="68"/>
    </location>
</feature>
<gene>
    <name evidence="20" type="ORF">CLUMA_CG003627</name>
</gene>
<dbReference type="GO" id="GO:0006508">
    <property type="term" value="P:proteolysis"/>
    <property type="evidence" value="ECO:0007669"/>
    <property type="project" value="UniProtKB-KW"/>
</dbReference>
<dbReference type="InterPro" id="IPR007230">
    <property type="entry name" value="Nup98_auto-Pept-S59_dom"/>
</dbReference>
<evidence type="ECO:0000256" key="16">
    <source>
        <dbReference type="ARBA" id="ARBA00023136"/>
    </source>
</evidence>
<feature type="compositionally biased region" description="Polar residues" evidence="18">
    <location>
        <begin position="1"/>
        <end position="30"/>
    </location>
</feature>
<proteinExistence type="inferred from homology"/>
<evidence type="ECO:0000256" key="5">
    <source>
        <dbReference type="ARBA" id="ARBA00013472"/>
    </source>
</evidence>
<dbReference type="InterPro" id="IPR021967">
    <property type="entry name" value="Nup98_C"/>
</dbReference>